<name>A0AAF0ZKY0_SOLVR</name>
<evidence type="ECO:0000313" key="5">
    <source>
        <dbReference type="EMBL" id="WMV41508.1"/>
    </source>
</evidence>
<evidence type="ECO:0000313" key="6">
    <source>
        <dbReference type="Proteomes" id="UP001234989"/>
    </source>
</evidence>
<dbReference type="PANTHER" id="PTHR31403">
    <property type="entry name" value="PHOSPHOLIPASE A1-IBETA2, CHLOROPLASTIC"/>
    <property type="match status" value="1"/>
</dbReference>
<keyword evidence="6" id="KW-1185">Reference proteome</keyword>
<evidence type="ECO:0000256" key="3">
    <source>
        <dbReference type="ARBA" id="ARBA00022963"/>
    </source>
</evidence>
<keyword evidence="2" id="KW-0378">Hydrolase</keyword>
<dbReference type="PANTHER" id="PTHR31403:SF11">
    <property type="entry name" value="OS12G0614500 PROTEIN"/>
    <property type="match status" value="1"/>
</dbReference>
<evidence type="ECO:0000256" key="1">
    <source>
        <dbReference type="ARBA" id="ARBA00010701"/>
    </source>
</evidence>
<dbReference type="InterPro" id="IPR029058">
    <property type="entry name" value="AB_hydrolase_fold"/>
</dbReference>
<protein>
    <submittedName>
        <fullName evidence="5">Uncharacterized protein</fullName>
    </submittedName>
</protein>
<dbReference type="Proteomes" id="UP001234989">
    <property type="component" value="Chromosome 8"/>
</dbReference>
<gene>
    <name evidence="5" type="ORF">MTR67_034893</name>
</gene>
<organism evidence="5 6">
    <name type="scientific">Solanum verrucosum</name>
    <dbReference type="NCBI Taxonomy" id="315347"/>
    <lineage>
        <taxon>Eukaryota</taxon>
        <taxon>Viridiplantae</taxon>
        <taxon>Streptophyta</taxon>
        <taxon>Embryophyta</taxon>
        <taxon>Tracheophyta</taxon>
        <taxon>Spermatophyta</taxon>
        <taxon>Magnoliopsida</taxon>
        <taxon>eudicotyledons</taxon>
        <taxon>Gunneridae</taxon>
        <taxon>Pentapetalae</taxon>
        <taxon>asterids</taxon>
        <taxon>lamiids</taxon>
        <taxon>Solanales</taxon>
        <taxon>Solanaceae</taxon>
        <taxon>Solanoideae</taxon>
        <taxon>Solaneae</taxon>
        <taxon>Solanum</taxon>
    </lineage>
</organism>
<keyword evidence="4" id="KW-0443">Lipid metabolism</keyword>
<dbReference type="EMBL" id="CP133619">
    <property type="protein sequence ID" value="WMV41508.1"/>
    <property type="molecule type" value="Genomic_DNA"/>
</dbReference>
<dbReference type="AlphaFoldDB" id="A0AAF0ZKY0"/>
<sequence>MESWKIEFEKRTWDSGDYREGGRRSFLEKAAAWGRLLDRNGTELVQGKQKLWEITGPLSRQGGPDATRAAAPRWGKLALGQDRKPPKAALSLGKKEKEISRVRRSMDCRFVIKITVPSSGNQKFIYNPLRILGAQVENDGCYDMISLVGFLYYAVGIGLTDDAYKQGNTPTMSPKEDISDRWWNIHGVHEWEGLLDPLHPLLRREIVKYGEFAQATYDALDIDSFYEYRGIFMYNSYKLFDKSRIKKTGYKVTKYIYAMS</sequence>
<keyword evidence="3" id="KW-0442">Lipid degradation</keyword>
<reference evidence="5" key="1">
    <citation type="submission" date="2023-08" db="EMBL/GenBank/DDBJ databases">
        <title>A de novo genome assembly of Solanum verrucosum Schlechtendal, a Mexican diploid species geographically isolated from the other diploid A-genome species in potato relatives.</title>
        <authorList>
            <person name="Hosaka K."/>
        </authorList>
    </citation>
    <scope>NUCLEOTIDE SEQUENCE</scope>
    <source>
        <tissue evidence="5">Young leaves</tissue>
    </source>
</reference>
<dbReference type="GO" id="GO:0016042">
    <property type="term" value="P:lipid catabolic process"/>
    <property type="evidence" value="ECO:0007669"/>
    <property type="project" value="UniProtKB-KW"/>
</dbReference>
<accession>A0AAF0ZKY0</accession>
<dbReference type="Gene3D" id="3.40.50.1820">
    <property type="entry name" value="alpha/beta hydrolase"/>
    <property type="match status" value="1"/>
</dbReference>
<dbReference type="GO" id="GO:0004620">
    <property type="term" value="F:phospholipase activity"/>
    <property type="evidence" value="ECO:0007669"/>
    <property type="project" value="TreeGrafter"/>
</dbReference>
<evidence type="ECO:0000256" key="4">
    <source>
        <dbReference type="ARBA" id="ARBA00023098"/>
    </source>
</evidence>
<comment type="similarity">
    <text evidence="1">Belongs to the AB hydrolase superfamily. Lipase family.</text>
</comment>
<proteinExistence type="inferred from homology"/>
<evidence type="ECO:0000256" key="2">
    <source>
        <dbReference type="ARBA" id="ARBA00022801"/>
    </source>
</evidence>